<dbReference type="Proteomes" id="UP000092445">
    <property type="component" value="Unassembled WGS sequence"/>
</dbReference>
<reference evidence="1" key="2">
    <citation type="submission" date="2020-05" db="UniProtKB">
        <authorList>
            <consortium name="EnsemblMetazoa"/>
        </authorList>
    </citation>
    <scope>IDENTIFICATION</scope>
    <source>
        <strain evidence="1">IAEA</strain>
    </source>
</reference>
<sequence length="66" mass="7089">MIPSGFPVIKGHRTTHSLDSLSFRSNTVTYAVHSVGYGKTNTPSLAITINVIEECTEVPLGCPNTK</sequence>
<keyword evidence="2" id="KW-1185">Reference proteome</keyword>
<reference evidence="2" key="1">
    <citation type="submission" date="2014-03" db="EMBL/GenBank/DDBJ databases">
        <authorList>
            <person name="Aksoy S."/>
            <person name="Warren W."/>
            <person name="Wilson R.K."/>
        </authorList>
    </citation>
    <scope>NUCLEOTIDE SEQUENCE [LARGE SCALE GENOMIC DNA]</scope>
    <source>
        <strain evidence="2">IAEA</strain>
    </source>
</reference>
<organism evidence="1 2">
    <name type="scientific">Glossina pallidipes</name>
    <name type="common">Tsetse fly</name>
    <dbReference type="NCBI Taxonomy" id="7398"/>
    <lineage>
        <taxon>Eukaryota</taxon>
        <taxon>Metazoa</taxon>
        <taxon>Ecdysozoa</taxon>
        <taxon>Arthropoda</taxon>
        <taxon>Hexapoda</taxon>
        <taxon>Insecta</taxon>
        <taxon>Pterygota</taxon>
        <taxon>Neoptera</taxon>
        <taxon>Endopterygota</taxon>
        <taxon>Diptera</taxon>
        <taxon>Brachycera</taxon>
        <taxon>Muscomorpha</taxon>
        <taxon>Hippoboscoidea</taxon>
        <taxon>Glossinidae</taxon>
        <taxon>Glossina</taxon>
    </lineage>
</organism>
<proteinExistence type="predicted"/>
<evidence type="ECO:0000313" key="1">
    <source>
        <dbReference type="EnsemblMetazoa" id="GPAI005157-PA"/>
    </source>
</evidence>
<evidence type="ECO:0000313" key="2">
    <source>
        <dbReference type="Proteomes" id="UP000092445"/>
    </source>
</evidence>
<name>A0A1A9Z690_GLOPL</name>
<dbReference type="EnsemblMetazoa" id="GPAI005157-RA">
    <property type="protein sequence ID" value="GPAI005157-PA"/>
    <property type="gene ID" value="GPAI005157"/>
</dbReference>
<dbReference type="VEuPathDB" id="VectorBase:GPAI005157"/>
<protein>
    <submittedName>
        <fullName evidence="1">Uncharacterized protein</fullName>
    </submittedName>
</protein>
<accession>A0A1A9Z690</accession>
<dbReference type="AlphaFoldDB" id="A0A1A9Z690"/>